<protein>
    <recommendedName>
        <fullName evidence="2">NAD-dependent epimerase/dehydratase domain-containing protein</fullName>
    </recommendedName>
</protein>
<evidence type="ECO:0000256" key="1">
    <source>
        <dbReference type="ARBA" id="ARBA00007637"/>
    </source>
</evidence>
<dbReference type="SUPFAM" id="SSF51735">
    <property type="entry name" value="NAD(P)-binding Rossmann-fold domains"/>
    <property type="match status" value="1"/>
</dbReference>
<sequence>MSKIVITGISSFIGVHLVKYFSQNKYNVIGTINRDISTYDVIRKTRITEASNSKVKINKLDITQPAELIDIINEIKPDYWIHHGGWAKDYGSFGYDFFNGFEVNVRPLSTLYSALKKCGCKGIIITGSSAEYSDGNQADQETDLAFPNMPYGLSKLTETLYARQLANNYNLPTRIARVYIPFGAWDSPNKLIPSVINNLKENKS</sequence>
<reference evidence="3" key="1">
    <citation type="submission" date="2018-05" db="EMBL/GenBank/DDBJ databases">
        <authorList>
            <person name="Lanie J.A."/>
            <person name="Ng W.-L."/>
            <person name="Kazmierczak K.M."/>
            <person name="Andrzejewski T.M."/>
            <person name="Davidsen T.M."/>
            <person name="Wayne K.J."/>
            <person name="Tettelin H."/>
            <person name="Glass J.I."/>
            <person name="Rusch D."/>
            <person name="Podicherti R."/>
            <person name="Tsui H.-C.T."/>
            <person name="Winkler M.E."/>
        </authorList>
    </citation>
    <scope>NUCLEOTIDE SEQUENCE</scope>
</reference>
<evidence type="ECO:0000313" key="3">
    <source>
        <dbReference type="EMBL" id="SVE51920.1"/>
    </source>
</evidence>
<dbReference type="Gene3D" id="3.40.50.720">
    <property type="entry name" value="NAD(P)-binding Rossmann-like Domain"/>
    <property type="match status" value="1"/>
</dbReference>
<organism evidence="3">
    <name type="scientific">marine metagenome</name>
    <dbReference type="NCBI Taxonomy" id="408172"/>
    <lineage>
        <taxon>unclassified sequences</taxon>
        <taxon>metagenomes</taxon>
        <taxon>ecological metagenomes</taxon>
    </lineage>
</organism>
<feature type="non-terminal residue" evidence="3">
    <location>
        <position position="204"/>
    </location>
</feature>
<dbReference type="AlphaFoldDB" id="A0A383E644"/>
<feature type="domain" description="NAD-dependent epimerase/dehydratase" evidence="2">
    <location>
        <begin position="4"/>
        <end position="203"/>
    </location>
</feature>
<accession>A0A383E644</accession>
<dbReference type="Pfam" id="PF01370">
    <property type="entry name" value="Epimerase"/>
    <property type="match status" value="1"/>
</dbReference>
<comment type="similarity">
    <text evidence="1">Belongs to the NAD(P)-dependent epimerase/dehydratase family.</text>
</comment>
<dbReference type="PANTHER" id="PTHR43000">
    <property type="entry name" value="DTDP-D-GLUCOSE 4,6-DEHYDRATASE-RELATED"/>
    <property type="match status" value="1"/>
</dbReference>
<dbReference type="InterPro" id="IPR001509">
    <property type="entry name" value="Epimerase_deHydtase"/>
</dbReference>
<dbReference type="EMBL" id="UINC01222934">
    <property type="protein sequence ID" value="SVE51920.1"/>
    <property type="molecule type" value="Genomic_DNA"/>
</dbReference>
<name>A0A383E644_9ZZZZ</name>
<gene>
    <name evidence="3" type="ORF">METZ01_LOCUS504774</name>
</gene>
<proteinExistence type="inferred from homology"/>
<dbReference type="InterPro" id="IPR036291">
    <property type="entry name" value="NAD(P)-bd_dom_sf"/>
</dbReference>
<evidence type="ECO:0000259" key="2">
    <source>
        <dbReference type="Pfam" id="PF01370"/>
    </source>
</evidence>